<keyword evidence="3" id="KW-1185">Reference proteome</keyword>
<name>A0A0D6ZZH0_9AGAR</name>
<dbReference type="Proteomes" id="UP000054144">
    <property type="component" value="Unassembled WGS sequence"/>
</dbReference>
<dbReference type="AlphaFoldDB" id="A0A0D6ZZH0"/>
<sequence length="149" mass="16166">MAPAPSTIATSSTSGKAAATTDGKLNGKTSAPLHILARVTMPFAPSYIPTDSVSLSDFDTLVSGRVTSPADYPLASKIIDNVSVYDCPWLRLHAANRGVYPCSLDRVTAVLQRLIDEQRAIDTNKRNMDYIVVNTSEKMAEMDPEMFVE</sequence>
<evidence type="ECO:0000256" key="1">
    <source>
        <dbReference type="SAM" id="MobiDB-lite"/>
    </source>
</evidence>
<dbReference type="EMBL" id="KN882151">
    <property type="protein sequence ID" value="KIY42900.1"/>
    <property type="molecule type" value="Genomic_DNA"/>
</dbReference>
<accession>A0A0D6ZZH0</accession>
<dbReference type="OrthoDB" id="187894at2759"/>
<organism evidence="2 3">
    <name type="scientific">Fistulina hepatica ATCC 64428</name>
    <dbReference type="NCBI Taxonomy" id="1128425"/>
    <lineage>
        <taxon>Eukaryota</taxon>
        <taxon>Fungi</taxon>
        <taxon>Dikarya</taxon>
        <taxon>Basidiomycota</taxon>
        <taxon>Agaricomycotina</taxon>
        <taxon>Agaricomycetes</taxon>
        <taxon>Agaricomycetidae</taxon>
        <taxon>Agaricales</taxon>
        <taxon>Fistulinaceae</taxon>
        <taxon>Fistulina</taxon>
    </lineage>
</organism>
<reference evidence="2 3" key="1">
    <citation type="journal article" date="2015" name="Fungal Genet. Biol.">
        <title>Evolution of novel wood decay mechanisms in Agaricales revealed by the genome sequences of Fistulina hepatica and Cylindrobasidium torrendii.</title>
        <authorList>
            <person name="Floudas D."/>
            <person name="Held B.W."/>
            <person name="Riley R."/>
            <person name="Nagy L.G."/>
            <person name="Koehler G."/>
            <person name="Ransdell A.S."/>
            <person name="Younus H."/>
            <person name="Chow J."/>
            <person name="Chiniquy J."/>
            <person name="Lipzen A."/>
            <person name="Tritt A."/>
            <person name="Sun H."/>
            <person name="Haridas S."/>
            <person name="LaButti K."/>
            <person name="Ohm R.A."/>
            <person name="Kues U."/>
            <person name="Blanchette R.A."/>
            <person name="Grigoriev I.V."/>
            <person name="Minto R.E."/>
            <person name="Hibbett D.S."/>
        </authorList>
    </citation>
    <scope>NUCLEOTIDE SEQUENCE [LARGE SCALE GENOMIC DNA]</scope>
    <source>
        <strain evidence="2 3">ATCC 64428</strain>
    </source>
</reference>
<protein>
    <submittedName>
        <fullName evidence="2">Uncharacterized protein</fullName>
    </submittedName>
</protein>
<feature type="region of interest" description="Disordered" evidence="1">
    <location>
        <begin position="1"/>
        <end position="25"/>
    </location>
</feature>
<evidence type="ECO:0000313" key="2">
    <source>
        <dbReference type="EMBL" id="KIY42900.1"/>
    </source>
</evidence>
<feature type="compositionally biased region" description="Low complexity" evidence="1">
    <location>
        <begin position="1"/>
        <end position="21"/>
    </location>
</feature>
<evidence type="ECO:0000313" key="3">
    <source>
        <dbReference type="Proteomes" id="UP000054144"/>
    </source>
</evidence>
<proteinExistence type="predicted"/>
<gene>
    <name evidence="2" type="ORF">FISHEDRAFT_79038</name>
</gene>